<comment type="cofactor">
    <cofactor evidence="12">
        <name>Ca(2+)</name>
        <dbReference type="ChEBI" id="CHEBI:29108"/>
    </cofactor>
    <text evidence="12">Can bind about 5 Ca(2+) ions per subunit.</text>
</comment>
<dbReference type="InterPro" id="IPR002477">
    <property type="entry name" value="Peptidoglycan-bd-like"/>
</dbReference>
<dbReference type="FunFam" id="3.40.390.10:FF:000018">
    <property type="entry name" value="Metalloendoproteinase 1"/>
    <property type="match status" value="1"/>
</dbReference>
<reference evidence="17" key="1">
    <citation type="submission" date="2025-08" db="UniProtKB">
        <authorList>
            <consortium name="RefSeq"/>
        </authorList>
    </citation>
    <scope>IDENTIFICATION</scope>
    <source>
        <tissue evidence="17">Young leaves</tissue>
    </source>
</reference>
<feature type="binding site" evidence="12">
    <location>
        <position position="247"/>
    </location>
    <ligand>
        <name>Ca(2+)</name>
        <dbReference type="ChEBI" id="CHEBI:29108"/>
        <label>3</label>
    </ligand>
</feature>
<name>A0A6J1FDT9_CUCMO</name>
<evidence type="ECO:0000313" key="16">
    <source>
        <dbReference type="Proteomes" id="UP000504609"/>
    </source>
</evidence>
<dbReference type="SUPFAM" id="SSF47090">
    <property type="entry name" value="PGBD-like"/>
    <property type="match status" value="1"/>
</dbReference>
<evidence type="ECO:0000256" key="6">
    <source>
        <dbReference type="ARBA" id="ARBA00022833"/>
    </source>
</evidence>
<dbReference type="GO" id="GO:0030574">
    <property type="term" value="P:collagen catabolic process"/>
    <property type="evidence" value="ECO:0007669"/>
    <property type="project" value="TreeGrafter"/>
</dbReference>
<dbReference type="RefSeq" id="XP_022938357.1">
    <property type="nucleotide sequence ID" value="XM_023082589.1"/>
</dbReference>
<dbReference type="GO" id="GO:0006508">
    <property type="term" value="P:proteolysis"/>
    <property type="evidence" value="ECO:0007669"/>
    <property type="project" value="UniProtKB-KW"/>
</dbReference>
<feature type="binding site" evidence="12">
    <location>
        <position position="235"/>
    </location>
    <ligand>
        <name>Zn(2+)</name>
        <dbReference type="ChEBI" id="CHEBI:29105"/>
        <label>1</label>
    </ligand>
</feature>
<feature type="chain" id="PRO_5026911968" evidence="14">
    <location>
        <begin position="27"/>
        <end position="315"/>
    </location>
</feature>
<evidence type="ECO:0000256" key="7">
    <source>
        <dbReference type="ARBA" id="ARBA00023049"/>
    </source>
</evidence>
<comment type="cofactor">
    <cofactor evidence="12">
        <name>Zn(2+)</name>
        <dbReference type="ChEBI" id="CHEBI:29105"/>
    </cofactor>
    <text evidence="12">Binds 2 Zn(2+) ions per subunit.</text>
</comment>
<dbReference type="PIRSF" id="PIRSF001191">
    <property type="entry name" value="Peptidase_M10A_matrix"/>
    <property type="match status" value="1"/>
</dbReference>
<dbReference type="AlphaFoldDB" id="A0A6J1FDT9"/>
<keyword evidence="2" id="KW-0645">Protease</keyword>
<evidence type="ECO:0000256" key="8">
    <source>
        <dbReference type="ARBA" id="ARBA00023145"/>
    </source>
</evidence>
<dbReference type="PANTHER" id="PTHR10201:SF213">
    <property type="entry name" value="METALLOENDOPROTEINASE 2-MMP-LIKE"/>
    <property type="match status" value="1"/>
</dbReference>
<feature type="short sequence motif" description="Cysteine switch" evidence="13">
    <location>
        <begin position="116"/>
        <end position="123"/>
    </location>
</feature>
<feature type="binding site" evidence="12">
    <location>
        <position position="287"/>
    </location>
    <ligand>
        <name>Zn(2+)</name>
        <dbReference type="ChEBI" id="CHEBI:29105"/>
        <label>2</label>
        <note>catalytic</note>
    </ligand>
</feature>
<feature type="domain" description="Peptidase metallopeptidase" evidence="15">
    <location>
        <begin position="158"/>
        <end position="313"/>
    </location>
</feature>
<comment type="similarity">
    <text evidence="1">Belongs to the peptidase M10A family. Matrix metalloproteinases (MMPs) subfamily.</text>
</comment>
<feature type="binding site" evidence="12">
    <location>
        <position position="222"/>
    </location>
    <ligand>
        <name>Zn(2+)</name>
        <dbReference type="ChEBI" id="CHEBI:29105"/>
        <label>1</label>
    </ligand>
</feature>
<evidence type="ECO:0000256" key="9">
    <source>
        <dbReference type="ARBA" id="ARBA00023180"/>
    </source>
</evidence>
<dbReference type="InterPro" id="IPR001818">
    <property type="entry name" value="Pept_M10_metallopeptidase"/>
</dbReference>
<feature type="binding site" evidence="12">
    <location>
        <position position="210"/>
    </location>
    <ligand>
        <name>Ca(2+)</name>
        <dbReference type="ChEBI" id="CHEBI:29108"/>
        <label>2</label>
    </ligand>
</feature>
<feature type="signal peptide" evidence="14">
    <location>
        <begin position="1"/>
        <end position="26"/>
    </location>
</feature>
<feature type="binding site" evidence="12">
    <location>
        <position position="245"/>
    </location>
    <ligand>
        <name>Zn(2+)</name>
        <dbReference type="ChEBI" id="CHEBI:29105"/>
        <label>1</label>
    </ligand>
</feature>
<dbReference type="PANTHER" id="PTHR10201">
    <property type="entry name" value="MATRIX METALLOPROTEINASE"/>
    <property type="match status" value="1"/>
</dbReference>
<evidence type="ECO:0000256" key="12">
    <source>
        <dbReference type="PIRSR" id="PIRSR621190-2"/>
    </source>
</evidence>
<keyword evidence="4 14" id="KW-0732">Signal</keyword>
<dbReference type="InterPro" id="IPR006026">
    <property type="entry name" value="Peptidase_Metallo"/>
</dbReference>
<feature type="binding site" evidence="11">
    <location>
        <position position="269"/>
    </location>
    <ligand>
        <name>Zn(2+)</name>
        <dbReference type="ChEBI" id="CHEBI:29105"/>
        <label>2</label>
        <note>catalytic</note>
    </ligand>
</feature>
<evidence type="ECO:0000313" key="17">
    <source>
        <dbReference type="RefSeq" id="XP_022938357.1"/>
    </source>
</evidence>
<proteinExistence type="inferred from homology"/>
<evidence type="ECO:0000256" key="5">
    <source>
        <dbReference type="ARBA" id="ARBA00022801"/>
    </source>
</evidence>
<evidence type="ECO:0000256" key="4">
    <source>
        <dbReference type="ARBA" id="ARBA00022729"/>
    </source>
</evidence>
<dbReference type="GO" id="GO:0031012">
    <property type="term" value="C:extracellular matrix"/>
    <property type="evidence" value="ECO:0007669"/>
    <property type="project" value="InterPro"/>
</dbReference>
<feature type="binding site" evidence="12">
    <location>
        <position position="228"/>
    </location>
    <ligand>
        <name>Ca(2+)</name>
        <dbReference type="ChEBI" id="CHEBI:29108"/>
        <label>3</label>
    </ligand>
</feature>
<keyword evidence="12" id="KW-0106">Calcium</keyword>
<keyword evidence="6 11" id="KW-0862">Zinc</keyword>
<dbReference type="SUPFAM" id="SSF55486">
    <property type="entry name" value="Metalloproteases ('zincins'), catalytic domain"/>
    <property type="match status" value="1"/>
</dbReference>
<evidence type="ECO:0000256" key="2">
    <source>
        <dbReference type="ARBA" id="ARBA00022670"/>
    </source>
</evidence>
<evidence type="ECO:0000256" key="14">
    <source>
        <dbReference type="SAM" id="SignalP"/>
    </source>
</evidence>
<dbReference type="CDD" id="cd04278">
    <property type="entry name" value="ZnMc_MMP"/>
    <property type="match status" value="1"/>
</dbReference>
<feature type="binding site" evidence="12">
    <location>
        <position position="250"/>
    </location>
    <ligand>
        <name>Ca(2+)</name>
        <dbReference type="ChEBI" id="CHEBI:29108"/>
        <label>3</label>
    </ligand>
</feature>
<dbReference type="Gene3D" id="3.40.390.10">
    <property type="entry name" value="Collagenase (Catalytic Domain)"/>
    <property type="match status" value="1"/>
</dbReference>
<dbReference type="GO" id="GO:0030198">
    <property type="term" value="P:extracellular matrix organization"/>
    <property type="evidence" value="ECO:0007669"/>
    <property type="project" value="TreeGrafter"/>
</dbReference>
<dbReference type="InterPro" id="IPR024079">
    <property type="entry name" value="MetalloPept_cat_dom_sf"/>
</dbReference>
<evidence type="ECO:0000256" key="13">
    <source>
        <dbReference type="PIRSR" id="PIRSR621190-5"/>
    </source>
</evidence>
<dbReference type="PRINTS" id="PR00138">
    <property type="entry name" value="MATRIXIN"/>
</dbReference>
<feature type="active site" evidence="10">
    <location>
        <position position="270"/>
    </location>
</feature>
<evidence type="ECO:0000256" key="11">
    <source>
        <dbReference type="PIRSR" id="PIRSR001191-2"/>
    </source>
</evidence>
<dbReference type="GO" id="GO:0004222">
    <property type="term" value="F:metalloendopeptidase activity"/>
    <property type="evidence" value="ECO:0007669"/>
    <property type="project" value="InterPro"/>
</dbReference>
<feature type="binding site" description="in inhibited form" evidence="12">
    <location>
        <position position="118"/>
    </location>
    <ligand>
        <name>Zn(2+)</name>
        <dbReference type="ChEBI" id="CHEBI:29105"/>
        <label>2</label>
        <note>catalytic</note>
    </ligand>
</feature>
<dbReference type="GeneID" id="111444634"/>
<dbReference type="GO" id="GO:0008270">
    <property type="term" value="F:zinc ion binding"/>
    <property type="evidence" value="ECO:0007669"/>
    <property type="project" value="InterPro"/>
</dbReference>
<keyword evidence="16" id="KW-1185">Reference proteome</keyword>
<feature type="binding site" evidence="12">
    <location>
        <position position="220"/>
    </location>
    <ligand>
        <name>Zn(2+)</name>
        <dbReference type="ChEBI" id="CHEBI:29105"/>
        <label>1</label>
    </ligand>
</feature>
<dbReference type="Pfam" id="PF01471">
    <property type="entry name" value="PG_binding_1"/>
    <property type="match status" value="1"/>
</dbReference>
<dbReference type="Pfam" id="PF00413">
    <property type="entry name" value="Peptidase_M10"/>
    <property type="match status" value="1"/>
</dbReference>
<keyword evidence="5" id="KW-0378">Hydrolase</keyword>
<keyword evidence="9" id="KW-0325">Glycoprotein</keyword>
<dbReference type="KEGG" id="cmos:111444634"/>
<dbReference type="Proteomes" id="UP000504609">
    <property type="component" value="Unplaced"/>
</dbReference>
<feature type="binding site" evidence="11">
    <location>
        <position position="279"/>
    </location>
    <ligand>
        <name>Zn(2+)</name>
        <dbReference type="ChEBI" id="CHEBI:29105"/>
        <label>2</label>
        <note>catalytic</note>
    </ligand>
</feature>
<protein>
    <submittedName>
        <fullName evidence="17">Metalloendoproteinase 2-MMP-like</fullName>
    </submittedName>
</protein>
<dbReference type="InterPro" id="IPR021190">
    <property type="entry name" value="Pept_M10A"/>
</dbReference>
<keyword evidence="8" id="KW-0865">Zymogen</keyword>
<dbReference type="InterPro" id="IPR033739">
    <property type="entry name" value="M10A_MMP"/>
</dbReference>
<dbReference type="SMART" id="SM00235">
    <property type="entry name" value="ZnMc"/>
    <property type="match status" value="1"/>
</dbReference>
<dbReference type="InterPro" id="IPR036365">
    <property type="entry name" value="PGBD-like_sf"/>
</dbReference>
<feature type="binding site" evidence="11">
    <location>
        <position position="273"/>
    </location>
    <ligand>
        <name>Zn(2+)</name>
        <dbReference type="ChEBI" id="CHEBI:29105"/>
        <label>2</label>
        <note>catalytic</note>
    </ligand>
</feature>
<accession>A0A6J1FDT9</accession>
<organism evidence="16 17">
    <name type="scientific">Cucurbita moschata</name>
    <name type="common">Winter crookneck squash</name>
    <name type="synonym">Cucurbita pepo var. moschata</name>
    <dbReference type="NCBI Taxonomy" id="3662"/>
    <lineage>
        <taxon>Eukaryota</taxon>
        <taxon>Viridiplantae</taxon>
        <taxon>Streptophyta</taxon>
        <taxon>Embryophyta</taxon>
        <taxon>Tracheophyta</taxon>
        <taxon>Spermatophyta</taxon>
        <taxon>Magnoliopsida</taxon>
        <taxon>eudicotyledons</taxon>
        <taxon>Gunneridae</taxon>
        <taxon>Pentapetalae</taxon>
        <taxon>rosids</taxon>
        <taxon>fabids</taxon>
        <taxon>Cucurbitales</taxon>
        <taxon>Cucurbitaceae</taxon>
        <taxon>Cucurbiteae</taxon>
        <taxon>Cucurbita</taxon>
    </lineage>
</organism>
<gene>
    <name evidence="17" type="primary">LOC111444634</name>
</gene>
<evidence type="ECO:0000259" key="15">
    <source>
        <dbReference type="SMART" id="SM00235"/>
    </source>
</evidence>
<evidence type="ECO:0000256" key="3">
    <source>
        <dbReference type="ARBA" id="ARBA00022723"/>
    </source>
</evidence>
<feature type="binding site" evidence="12">
    <location>
        <position position="227"/>
    </location>
    <ligand>
        <name>Ca(2+)</name>
        <dbReference type="ChEBI" id="CHEBI:29108"/>
        <label>3</label>
    </ligand>
</feature>
<evidence type="ECO:0000256" key="10">
    <source>
        <dbReference type="PIRSR" id="PIRSR001191-1"/>
    </source>
</evidence>
<feature type="binding site" evidence="12">
    <location>
        <position position="250"/>
    </location>
    <ligand>
        <name>Ca(2+)</name>
        <dbReference type="ChEBI" id="CHEBI:29108"/>
        <label>1</label>
    </ligand>
</feature>
<evidence type="ECO:0000256" key="1">
    <source>
        <dbReference type="ARBA" id="ARBA00009614"/>
    </source>
</evidence>
<keyword evidence="3 11" id="KW-0479">Metal-binding</keyword>
<keyword evidence="7" id="KW-0482">Metalloprotease</keyword>
<sequence>MAVLQALSFLASSLFLLIALFPLISSSHQYPAQSHGLLFLNNLNGCKKGDTVEGLHQMKRYLRRFGYLNRVQNHSKTYDDEFDEVLESAIRTYQLNYNLEATGTLDASTLALMSKPRCGVADVFHGKTRMNSGKKMVNRHRKISGRFHGVSHFAFFDGNPKWPASKSHLTYGFLPGTPTEAIAPVGRAFTTWAANTHFTFSHASSYETADIKISFESGDHGDGEAFDGVGGVIAHAFSPTDGRLHFDAVEPWAIGAIPDSFDMETVALHEIGHLLGLQHSSVEGAIMWPTIMEGATKGLHADDIAGINALYTTTS</sequence>